<dbReference type="InterPro" id="IPR055372">
    <property type="entry name" value="CBM96"/>
</dbReference>
<feature type="transmembrane region" description="Helical" evidence="4">
    <location>
        <begin position="28"/>
        <end position="47"/>
    </location>
</feature>
<keyword evidence="4" id="KW-1133">Transmembrane helix</keyword>
<dbReference type="InterPro" id="IPR026444">
    <property type="entry name" value="Secre_tail"/>
</dbReference>
<evidence type="ECO:0000313" key="8">
    <source>
        <dbReference type="Proteomes" id="UP000306918"/>
    </source>
</evidence>
<dbReference type="NCBIfam" id="TIGR04183">
    <property type="entry name" value="Por_Secre_tail"/>
    <property type="match status" value="1"/>
</dbReference>
<comment type="caution">
    <text evidence="7">The sequence shown here is derived from an EMBL/GenBank/DDBJ whole genome shotgun (WGS) entry which is preliminary data.</text>
</comment>
<protein>
    <submittedName>
        <fullName evidence="7">DNRLRE domain-containing protein</fullName>
    </submittedName>
</protein>
<dbReference type="AlphaFoldDB" id="A0A4S8I452"/>
<evidence type="ECO:0000259" key="5">
    <source>
        <dbReference type="Pfam" id="PF18962"/>
    </source>
</evidence>
<evidence type="ECO:0000256" key="2">
    <source>
        <dbReference type="ARBA" id="ARBA00022525"/>
    </source>
</evidence>
<evidence type="ECO:0000313" key="7">
    <source>
        <dbReference type="EMBL" id="THU41212.1"/>
    </source>
</evidence>
<dbReference type="Gene3D" id="2.60.120.200">
    <property type="match status" value="1"/>
</dbReference>
<evidence type="ECO:0000256" key="3">
    <source>
        <dbReference type="ARBA" id="ARBA00022729"/>
    </source>
</evidence>
<feature type="domain" description="Carbohydrate-binding module family 96" evidence="6">
    <location>
        <begin position="309"/>
        <end position="480"/>
    </location>
</feature>
<dbReference type="NCBIfam" id="NF033679">
    <property type="entry name" value="DNRLRE_dom"/>
    <property type="match status" value="1"/>
</dbReference>
<gene>
    <name evidence="7" type="ORF">FAM09_03610</name>
</gene>
<evidence type="ECO:0000259" key="6">
    <source>
        <dbReference type="Pfam" id="PF24517"/>
    </source>
</evidence>
<feature type="domain" description="Secretion system C-terminal sorting" evidence="5">
    <location>
        <begin position="507"/>
        <end position="581"/>
    </location>
</feature>
<keyword evidence="8" id="KW-1185">Reference proteome</keyword>
<organism evidence="7 8">
    <name type="scientific">Niastella caeni</name>
    <dbReference type="NCBI Taxonomy" id="2569763"/>
    <lineage>
        <taxon>Bacteria</taxon>
        <taxon>Pseudomonadati</taxon>
        <taxon>Bacteroidota</taxon>
        <taxon>Chitinophagia</taxon>
        <taxon>Chitinophagales</taxon>
        <taxon>Chitinophagaceae</taxon>
        <taxon>Niastella</taxon>
    </lineage>
</organism>
<evidence type="ECO:0000256" key="1">
    <source>
        <dbReference type="ARBA" id="ARBA00004613"/>
    </source>
</evidence>
<keyword evidence="4" id="KW-0812">Transmembrane</keyword>
<proteinExistence type="predicted"/>
<dbReference type="OrthoDB" id="624837at2"/>
<dbReference type="Proteomes" id="UP000306918">
    <property type="component" value="Unassembled WGS sequence"/>
</dbReference>
<keyword evidence="4" id="KW-0472">Membrane</keyword>
<dbReference type="GO" id="GO:0005576">
    <property type="term" value="C:extracellular region"/>
    <property type="evidence" value="ECO:0007669"/>
    <property type="project" value="UniProtKB-SubCell"/>
</dbReference>
<name>A0A4S8I452_9BACT</name>
<keyword evidence="3" id="KW-0732">Signal</keyword>
<dbReference type="EMBL" id="STFF01000001">
    <property type="protein sequence ID" value="THU41212.1"/>
    <property type="molecule type" value="Genomic_DNA"/>
</dbReference>
<comment type="subcellular location">
    <subcellularLocation>
        <location evidence="1">Secreted</location>
    </subcellularLocation>
</comment>
<evidence type="ECO:0000256" key="4">
    <source>
        <dbReference type="SAM" id="Phobius"/>
    </source>
</evidence>
<dbReference type="Pfam" id="PF24517">
    <property type="entry name" value="CBM96"/>
    <property type="match status" value="1"/>
</dbReference>
<keyword evidence="2" id="KW-0964">Secreted</keyword>
<accession>A0A4S8I452</accession>
<sequence>MPTGCINNLNEYAFFTLKALFNMKPLQFTGFIIAATVIILLLSKVPLQAQVTLSATGSGSAYDLIDSKGFGNENPDCGHTSFGPHVTQAFDNALGKYVFVFHSHADADDDRCTNEDRVRMEIKGGSGSPADMQHTQGQTAYYRWKFKLDAGFIPSSRFTHIFQIKAIEGDAGAPLITITPRAGNPQKIQIIHSSGEGSGSLGTVKEADLAPFKGNWVEAYVKYKSSNGSAGTFEITLTRVSDGAVLLSYTNNSLDMWREGADYNRGKWGVYRGKAVVLRDEQVRFNDFCITESSASLCPSDIGGNPGQTINLSPQHDAYVRDGTNAAITHGTTDAANLITKVAPTGQLNNNRETYLTFDLSSLSGNITGATLKVFGRTESTSDANVGVGAYAVSNTTWTESAITWNNKPASASSAITTATVTDATGRYYNWNITSYIQSEIAAGRTKISLVLKNQQETSGRLLWSSKETGSNAPQLTITTSSSLAAARKETDEVIIPTTITSGLNSFPNPFRENSTITFTLEKPAYTHLAVFDIAGKQVALLVNGLLQPGNHKAIFNANRLSPGIYTLKLLYNGKIITRKMLKN</sequence>
<reference evidence="7 8" key="1">
    <citation type="submission" date="2019-04" db="EMBL/GenBank/DDBJ databases">
        <title>Niastella caeni sp. nov., isolated from activated sludge.</title>
        <authorList>
            <person name="Sheng M."/>
        </authorList>
    </citation>
    <scope>NUCLEOTIDE SEQUENCE [LARGE SCALE GENOMIC DNA]</scope>
    <source>
        <strain evidence="7 8">HX-2-15</strain>
    </source>
</reference>
<dbReference type="Pfam" id="PF18962">
    <property type="entry name" value="Por_Secre_tail"/>
    <property type="match status" value="1"/>
</dbReference>